<feature type="binding site" evidence="2">
    <location>
        <position position="49"/>
    </location>
    <ligand>
        <name>Mg(2+)</name>
        <dbReference type="ChEBI" id="CHEBI:18420"/>
        <label>1</label>
    </ligand>
</feature>
<dbReference type="PANTHER" id="PTHR30270">
    <property type="entry name" value="THIAMINE-MONOPHOSPHATE KINASE"/>
    <property type="match status" value="1"/>
</dbReference>
<dbReference type="NCBIfam" id="TIGR01379">
    <property type="entry name" value="thiL"/>
    <property type="match status" value="1"/>
</dbReference>
<dbReference type="GO" id="GO:0005524">
    <property type="term" value="F:ATP binding"/>
    <property type="evidence" value="ECO:0007669"/>
    <property type="project" value="UniProtKB-UniRule"/>
</dbReference>
<dbReference type="GO" id="GO:0000287">
    <property type="term" value="F:magnesium ion binding"/>
    <property type="evidence" value="ECO:0007669"/>
    <property type="project" value="UniProtKB-UniRule"/>
</dbReference>
<dbReference type="CDD" id="cd02194">
    <property type="entry name" value="ThiL"/>
    <property type="match status" value="1"/>
</dbReference>
<keyword evidence="1 2" id="KW-0784">Thiamine biosynthesis</keyword>
<dbReference type="GO" id="GO:0009229">
    <property type="term" value="P:thiamine diphosphate biosynthetic process"/>
    <property type="evidence" value="ECO:0007669"/>
    <property type="project" value="UniProtKB-UniRule"/>
</dbReference>
<dbReference type="Gene3D" id="3.90.650.10">
    <property type="entry name" value="PurM-like C-terminal domain"/>
    <property type="match status" value="1"/>
</dbReference>
<feature type="binding site" evidence="2">
    <location>
        <position position="77"/>
    </location>
    <ligand>
        <name>Mg(2+)</name>
        <dbReference type="ChEBI" id="CHEBI:18420"/>
        <label>2</label>
    </ligand>
</feature>
<comment type="catalytic activity">
    <reaction evidence="2">
        <text>thiamine phosphate + ATP = thiamine diphosphate + ADP</text>
        <dbReference type="Rhea" id="RHEA:15913"/>
        <dbReference type="ChEBI" id="CHEBI:30616"/>
        <dbReference type="ChEBI" id="CHEBI:37575"/>
        <dbReference type="ChEBI" id="CHEBI:58937"/>
        <dbReference type="ChEBI" id="CHEBI:456216"/>
        <dbReference type="EC" id="2.7.4.16"/>
    </reaction>
</comment>
<dbReference type="Proteomes" id="UP000219329">
    <property type="component" value="Unassembled WGS sequence"/>
</dbReference>
<feature type="binding site" evidence="2">
    <location>
        <position position="227"/>
    </location>
    <ligand>
        <name>Mg(2+)</name>
        <dbReference type="ChEBI" id="CHEBI:18420"/>
        <label>5</label>
    </ligand>
</feature>
<evidence type="ECO:0000256" key="1">
    <source>
        <dbReference type="ARBA" id="ARBA00022977"/>
    </source>
</evidence>
<comment type="caution">
    <text evidence="2">Lacks conserved residue(s) required for the propagation of feature annotation.</text>
</comment>
<feature type="binding site" evidence="2">
    <location>
        <position position="77"/>
    </location>
    <ligand>
        <name>Mg(2+)</name>
        <dbReference type="ChEBI" id="CHEBI:18420"/>
        <label>3</label>
    </ligand>
</feature>
<dbReference type="EC" id="2.7.4.16" evidence="2"/>
<feature type="binding site" evidence="2">
    <location>
        <position position="47"/>
    </location>
    <ligand>
        <name>Mg(2+)</name>
        <dbReference type="ChEBI" id="CHEBI:18420"/>
        <label>4</label>
    </ligand>
</feature>
<dbReference type="InterPro" id="IPR036921">
    <property type="entry name" value="PurM-like_N_sf"/>
</dbReference>
<organism evidence="5 6">
    <name type="scientific">OM182 bacterium MED-G28</name>
    <dbReference type="NCBI Taxonomy" id="1986256"/>
    <lineage>
        <taxon>Bacteria</taxon>
        <taxon>Pseudomonadati</taxon>
        <taxon>Pseudomonadota</taxon>
        <taxon>Gammaproteobacteria</taxon>
        <taxon>OMG group</taxon>
        <taxon>OM182 clade</taxon>
    </lineage>
</organism>
<dbReference type="Pfam" id="PF02769">
    <property type="entry name" value="AIRS_C"/>
    <property type="match status" value="1"/>
</dbReference>
<evidence type="ECO:0000313" key="5">
    <source>
        <dbReference type="EMBL" id="PDH35047.1"/>
    </source>
</evidence>
<comment type="function">
    <text evidence="2">Catalyzes the ATP-dependent phosphorylation of thiamine-monophosphate (TMP) to form thiamine-pyrophosphate (TPP), the active form of vitamin B1.</text>
</comment>
<feature type="binding site" evidence="2">
    <location>
        <position position="32"/>
    </location>
    <ligand>
        <name>Mg(2+)</name>
        <dbReference type="ChEBI" id="CHEBI:18420"/>
        <label>3</label>
    </ligand>
</feature>
<evidence type="ECO:0000313" key="6">
    <source>
        <dbReference type="Proteomes" id="UP000219329"/>
    </source>
</evidence>
<feature type="binding site" evidence="2">
    <location>
        <begin position="123"/>
        <end position="124"/>
    </location>
    <ligand>
        <name>ATP</name>
        <dbReference type="ChEBI" id="CHEBI:30616"/>
    </ligand>
</feature>
<dbReference type="InterPro" id="IPR010918">
    <property type="entry name" value="PurM-like_C_dom"/>
</dbReference>
<protein>
    <recommendedName>
        <fullName evidence="2">Thiamine-monophosphate kinase</fullName>
        <shortName evidence="2">TMP kinase</shortName>
        <shortName evidence="2">Thiamine-phosphate kinase</shortName>
        <ecNumber evidence="2">2.7.4.16</ecNumber>
    </recommendedName>
</protein>
<accession>A0A2A5WFL6</accession>
<feature type="binding site" evidence="2">
    <location>
        <position position="49"/>
    </location>
    <ligand>
        <name>Mg(2+)</name>
        <dbReference type="ChEBI" id="CHEBI:18420"/>
        <label>2</label>
    </ligand>
</feature>
<dbReference type="AlphaFoldDB" id="A0A2A5WFL6"/>
<feature type="binding site" evidence="2">
    <location>
        <position position="32"/>
    </location>
    <ligand>
        <name>Mg(2+)</name>
        <dbReference type="ChEBI" id="CHEBI:18420"/>
        <label>4</label>
    </ligand>
</feature>
<evidence type="ECO:0000259" key="3">
    <source>
        <dbReference type="Pfam" id="PF00586"/>
    </source>
</evidence>
<comment type="miscellaneous">
    <text evidence="2">Reaction mechanism of ThiL seems to utilize a direct, inline transfer of the gamma-phosphate of ATP to TMP rather than a phosphorylated enzyme intermediate.</text>
</comment>
<keyword evidence="2" id="KW-0067">ATP-binding</keyword>
<feature type="binding site" evidence="2">
    <location>
        <position position="275"/>
    </location>
    <ligand>
        <name>substrate</name>
    </ligand>
</feature>
<comment type="pathway">
    <text evidence="2">Cofactor biosynthesis; thiamine diphosphate biosynthesis; thiamine diphosphate from thiamine phosphate: step 1/1.</text>
</comment>
<feature type="domain" description="PurM-like N-terminal" evidence="3">
    <location>
        <begin position="30"/>
        <end position="138"/>
    </location>
</feature>
<feature type="binding site" evidence="2">
    <location>
        <position position="148"/>
    </location>
    <ligand>
        <name>ATP</name>
        <dbReference type="ChEBI" id="CHEBI:30616"/>
    </ligand>
</feature>
<dbReference type="PANTHER" id="PTHR30270:SF0">
    <property type="entry name" value="THIAMINE-MONOPHOSPHATE KINASE"/>
    <property type="match status" value="1"/>
</dbReference>
<feature type="binding site" evidence="2">
    <location>
        <position position="48"/>
    </location>
    <ligand>
        <name>Mg(2+)</name>
        <dbReference type="ChEBI" id="CHEBI:18420"/>
        <label>1</label>
    </ligand>
</feature>
<dbReference type="Pfam" id="PF00586">
    <property type="entry name" value="AIRS"/>
    <property type="match status" value="1"/>
</dbReference>
<dbReference type="HAMAP" id="MF_02128">
    <property type="entry name" value="TMP_kinase"/>
    <property type="match status" value="1"/>
</dbReference>
<keyword evidence="2 5" id="KW-0418">Kinase</keyword>
<feature type="binding site" evidence="2">
    <location>
        <position position="56"/>
    </location>
    <ligand>
        <name>substrate</name>
    </ligand>
</feature>
<dbReference type="SUPFAM" id="SSF56042">
    <property type="entry name" value="PurM C-terminal domain-like"/>
    <property type="match status" value="1"/>
</dbReference>
<sequence>MSLSEFEVIREFFNKKELALDREEVLLGIGDDAALLSVPSEKVLSISTDMLVESVHFPKDAAPAQIAKRALLVNISDLAAMGAEPLCFTLSLALAKQSEIWLQQFSQGLAEIAQRYNIALVGGDLVAGPTAISIQVHGLNSSENCLRRDRASVGDLIFVTGCLGDGAVALASLGLKTHLGDSFKINREEYSINCQNYFNSIYYEPEPRIEFARSCGKYIASAIDISDGLIGDLGHICTASGVGATLFVDEIPYSQSANCCMSKPNLLKAALYGGDDYELCVTVSKTDQEAFMQAAESTNTPVRCIGEINDNDRICCYNNSGAELQFHNEPYMHFSEEIQE</sequence>
<feature type="binding site" evidence="2">
    <location>
        <position position="77"/>
    </location>
    <ligand>
        <name>Mg(2+)</name>
        <dbReference type="ChEBI" id="CHEBI:18420"/>
        <label>4</label>
    </ligand>
</feature>
<comment type="similarity">
    <text evidence="2">Belongs to the thiamine-monophosphate kinase family.</text>
</comment>
<dbReference type="Gene3D" id="3.30.1330.10">
    <property type="entry name" value="PurM-like, N-terminal domain"/>
    <property type="match status" value="1"/>
</dbReference>
<proteinExistence type="inferred from homology"/>
<reference evidence="5 6" key="1">
    <citation type="submission" date="2017-08" db="EMBL/GenBank/DDBJ databases">
        <title>Fine stratification of microbial communities through a metagenomic profile of the photic zone.</title>
        <authorList>
            <person name="Haro-Moreno J.M."/>
            <person name="Lopez-Perez M."/>
            <person name="De La Torre J."/>
            <person name="Picazo A."/>
            <person name="Camacho A."/>
            <person name="Rodriguez-Valera F."/>
        </authorList>
    </citation>
    <scope>NUCLEOTIDE SEQUENCE [LARGE SCALE GENOMIC DNA]</scope>
    <source>
        <strain evidence="5">MED-G28</strain>
    </source>
</reference>
<feature type="domain" description="PurM-like C-terminal" evidence="4">
    <location>
        <begin position="153"/>
        <end position="313"/>
    </location>
</feature>
<dbReference type="InterPro" id="IPR006283">
    <property type="entry name" value="ThiL-like"/>
</dbReference>
<evidence type="ECO:0000259" key="4">
    <source>
        <dbReference type="Pfam" id="PF02769"/>
    </source>
</evidence>
<dbReference type="InterPro" id="IPR016188">
    <property type="entry name" value="PurM-like_N"/>
</dbReference>
<dbReference type="GO" id="GO:0009228">
    <property type="term" value="P:thiamine biosynthetic process"/>
    <property type="evidence" value="ECO:0007669"/>
    <property type="project" value="UniProtKB-KW"/>
</dbReference>
<evidence type="ECO:0000256" key="2">
    <source>
        <dbReference type="HAMAP-Rule" id="MF_02128"/>
    </source>
</evidence>
<feature type="binding site" evidence="2">
    <location>
        <position position="226"/>
    </location>
    <ligand>
        <name>ATP</name>
        <dbReference type="ChEBI" id="CHEBI:30616"/>
    </ligand>
</feature>
<dbReference type="UniPathway" id="UPA00060">
    <property type="reaction ID" value="UER00142"/>
</dbReference>
<name>A0A2A5WFL6_9GAMM</name>
<keyword evidence="2" id="KW-0479">Metal-binding</keyword>
<keyword evidence="2" id="KW-0547">Nucleotide-binding</keyword>
<comment type="caution">
    <text evidence="5">The sequence shown here is derived from an EMBL/GenBank/DDBJ whole genome shotgun (WGS) entry which is preliminary data.</text>
</comment>
<keyword evidence="2" id="KW-0808">Transferase</keyword>
<feature type="binding site" evidence="2">
    <location>
        <position position="224"/>
    </location>
    <ligand>
        <name>Mg(2+)</name>
        <dbReference type="ChEBI" id="CHEBI:18420"/>
        <label>3</label>
    </ligand>
</feature>
<feature type="binding site" evidence="2">
    <location>
        <position position="124"/>
    </location>
    <ligand>
        <name>Mg(2+)</name>
        <dbReference type="ChEBI" id="CHEBI:18420"/>
        <label>1</label>
    </ligand>
</feature>
<dbReference type="InterPro" id="IPR036676">
    <property type="entry name" value="PurM-like_C_sf"/>
</dbReference>
<keyword evidence="2" id="KW-0460">Magnesium</keyword>
<dbReference type="PIRSF" id="PIRSF005303">
    <property type="entry name" value="Thiam_monoph_kin"/>
    <property type="match status" value="1"/>
</dbReference>
<dbReference type="EMBL" id="NTJZ01000002">
    <property type="protein sequence ID" value="PDH35047.1"/>
    <property type="molecule type" value="Genomic_DNA"/>
</dbReference>
<feature type="binding site" evidence="2">
    <location>
        <position position="331"/>
    </location>
    <ligand>
        <name>substrate</name>
    </ligand>
</feature>
<gene>
    <name evidence="2 5" type="primary">thiL</name>
    <name evidence="5" type="ORF">CNF02_03195</name>
</gene>
<dbReference type="GO" id="GO:0009030">
    <property type="term" value="F:thiamine-phosphate kinase activity"/>
    <property type="evidence" value="ECO:0007669"/>
    <property type="project" value="UniProtKB-UniRule"/>
</dbReference>
<dbReference type="SUPFAM" id="SSF55326">
    <property type="entry name" value="PurM N-terminal domain-like"/>
    <property type="match status" value="1"/>
</dbReference>